<gene>
    <name evidence="9" type="primary">rsmD</name>
    <name evidence="9" type="ORF">ACFODX_05010</name>
</gene>
<reference evidence="10" key="1">
    <citation type="journal article" date="2019" name="Int. J. Syst. Evol. Microbiol.">
        <title>The Global Catalogue of Microorganisms (GCM) 10K type strain sequencing project: providing services to taxonomists for standard genome sequencing and annotation.</title>
        <authorList>
            <consortium name="The Broad Institute Genomics Platform"/>
            <consortium name="The Broad Institute Genome Sequencing Center for Infectious Disease"/>
            <person name="Wu L."/>
            <person name="Ma J."/>
        </authorList>
    </citation>
    <scope>NUCLEOTIDE SEQUENCE [LARGE SCALE GENOMIC DNA]</scope>
    <source>
        <strain evidence="10">KCTC 52237</strain>
    </source>
</reference>
<evidence type="ECO:0000313" key="10">
    <source>
        <dbReference type="Proteomes" id="UP001595555"/>
    </source>
</evidence>
<dbReference type="PROSITE" id="PS00092">
    <property type="entry name" value="N6_MTASE"/>
    <property type="match status" value="1"/>
</dbReference>
<evidence type="ECO:0000256" key="6">
    <source>
        <dbReference type="ARBA" id="ARBA00022679"/>
    </source>
</evidence>
<organism evidence="9 10">
    <name type="scientific">Cellvibrio fontiphilus</name>
    <dbReference type="NCBI Taxonomy" id="1815559"/>
    <lineage>
        <taxon>Bacteria</taxon>
        <taxon>Pseudomonadati</taxon>
        <taxon>Pseudomonadota</taxon>
        <taxon>Gammaproteobacteria</taxon>
        <taxon>Cellvibrionales</taxon>
        <taxon>Cellvibrionaceae</taxon>
        <taxon>Cellvibrio</taxon>
    </lineage>
</organism>
<dbReference type="Proteomes" id="UP001595555">
    <property type="component" value="Unassembled WGS sequence"/>
</dbReference>
<keyword evidence="10" id="KW-1185">Reference proteome</keyword>
<evidence type="ECO:0000256" key="3">
    <source>
        <dbReference type="ARBA" id="ARBA00012141"/>
    </source>
</evidence>
<dbReference type="NCBIfam" id="TIGR00095">
    <property type="entry name" value="16S rRNA (guanine(966)-N(2))-methyltransferase RsmD"/>
    <property type="match status" value="1"/>
</dbReference>
<dbReference type="PIRSF" id="PIRSF004553">
    <property type="entry name" value="CHP00095"/>
    <property type="match status" value="1"/>
</dbReference>
<dbReference type="PANTHER" id="PTHR43542">
    <property type="entry name" value="METHYLTRANSFERASE"/>
    <property type="match status" value="1"/>
</dbReference>
<dbReference type="Pfam" id="PF03602">
    <property type="entry name" value="Cons_hypoth95"/>
    <property type="match status" value="1"/>
</dbReference>
<proteinExistence type="inferred from homology"/>
<dbReference type="InterPro" id="IPR002052">
    <property type="entry name" value="DNA_methylase_N6_adenine_CS"/>
</dbReference>
<comment type="catalytic activity">
    <reaction evidence="7 8">
        <text>guanosine(966) in 16S rRNA + S-adenosyl-L-methionine = N(2)-methylguanosine(966) in 16S rRNA + S-adenosyl-L-homocysteine + H(+)</text>
        <dbReference type="Rhea" id="RHEA:23548"/>
        <dbReference type="Rhea" id="RHEA-COMP:10211"/>
        <dbReference type="Rhea" id="RHEA-COMP:10212"/>
        <dbReference type="ChEBI" id="CHEBI:15378"/>
        <dbReference type="ChEBI" id="CHEBI:57856"/>
        <dbReference type="ChEBI" id="CHEBI:59789"/>
        <dbReference type="ChEBI" id="CHEBI:74269"/>
        <dbReference type="ChEBI" id="CHEBI:74481"/>
        <dbReference type="EC" id="2.1.1.171"/>
    </reaction>
</comment>
<name>A0ABV7FBK3_9GAMM</name>
<evidence type="ECO:0000256" key="4">
    <source>
        <dbReference type="ARBA" id="ARBA00013682"/>
    </source>
</evidence>
<dbReference type="InterPro" id="IPR004398">
    <property type="entry name" value="RNA_MeTrfase_RsmD"/>
</dbReference>
<dbReference type="Gene3D" id="3.40.50.150">
    <property type="entry name" value="Vaccinia Virus protein VP39"/>
    <property type="match status" value="1"/>
</dbReference>
<comment type="caution">
    <text evidence="9">The sequence shown here is derived from an EMBL/GenBank/DDBJ whole genome shotgun (WGS) entry which is preliminary data.</text>
</comment>
<evidence type="ECO:0000256" key="7">
    <source>
        <dbReference type="ARBA" id="ARBA00048326"/>
    </source>
</evidence>
<evidence type="ECO:0000256" key="1">
    <source>
        <dbReference type="ARBA" id="ARBA00002649"/>
    </source>
</evidence>
<dbReference type="PANTHER" id="PTHR43542:SF1">
    <property type="entry name" value="METHYLTRANSFERASE"/>
    <property type="match status" value="1"/>
</dbReference>
<keyword evidence="8" id="KW-0949">S-adenosyl-L-methionine</keyword>
<accession>A0ABV7FBK3</accession>
<dbReference type="EMBL" id="JBHRTF010000002">
    <property type="protein sequence ID" value="MFC3114910.1"/>
    <property type="molecule type" value="Genomic_DNA"/>
</dbReference>
<dbReference type="InterPro" id="IPR029063">
    <property type="entry name" value="SAM-dependent_MTases_sf"/>
</dbReference>
<evidence type="ECO:0000256" key="5">
    <source>
        <dbReference type="ARBA" id="ARBA00022603"/>
    </source>
</evidence>
<dbReference type="CDD" id="cd02440">
    <property type="entry name" value="AdoMet_MTases"/>
    <property type="match status" value="1"/>
</dbReference>
<keyword evidence="8" id="KW-0698">rRNA processing</keyword>
<keyword evidence="6 8" id="KW-0808">Transferase</keyword>
<keyword evidence="5 8" id="KW-0489">Methyltransferase</keyword>
<dbReference type="RefSeq" id="WP_378116676.1">
    <property type="nucleotide sequence ID" value="NZ_JBHRTF010000002.1"/>
</dbReference>
<sequence>MSKPIAKPPVKSPKGANQLRIIGGLWRGRKLAFPDVDGLRPTGDRIRETLFNWLAPDIQGAHCLDLFAGSGALGLEALSRGAAASVLIERDQRAAAQLKSNLALLNAEGGKVLQMDALAYLHNLPTAGQTMRFDVVFIDPPFQLNLWQQVIDQLAQHSCLNEGAAIYIESGLQDQYLPPPDWELHRDKTAGNLRYRLFYYHPETRA</sequence>
<dbReference type="GO" id="GO:0052913">
    <property type="term" value="F:16S rRNA (guanine(966)-N(2))-methyltransferase activity"/>
    <property type="evidence" value="ECO:0007669"/>
    <property type="project" value="UniProtKB-EC"/>
</dbReference>
<dbReference type="SUPFAM" id="SSF53335">
    <property type="entry name" value="S-adenosyl-L-methionine-dependent methyltransferases"/>
    <property type="match status" value="1"/>
</dbReference>
<dbReference type="EC" id="2.1.1.171" evidence="3 8"/>
<evidence type="ECO:0000256" key="2">
    <source>
        <dbReference type="ARBA" id="ARBA00005269"/>
    </source>
</evidence>
<comment type="function">
    <text evidence="1 8">Specifically methylates the guanine in position 966 of 16S rRNA in the assembled 30S particle.</text>
</comment>
<evidence type="ECO:0000256" key="8">
    <source>
        <dbReference type="PIRNR" id="PIRNR004553"/>
    </source>
</evidence>
<evidence type="ECO:0000313" key="9">
    <source>
        <dbReference type="EMBL" id="MFC3114910.1"/>
    </source>
</evidence>
<comment type="similarity">
    <text evidence="2 8">Belongs to the methyltransferase superfamily. RsmD family.</text>
</comment>
<protein>
    <recommendedName>
        <fullName evidence="4 8">Ribosomal RNA small subunit methyltransferase D</fullName>
        <ecNumber evidence="3 8">2.1.1.171</ecNumber>
    </recommendedName>
</protein>